<reference evidence="2 3" key="1">
    <citation type="submission" date="2020-02" db="EMBL/GenBank/DDBJ databases">
        <authorList>
            <person name="Ma Q."/>
            <person name="Huang Y."/>
            <person name="Song X."/>
            <person name="Pei D."/>
        </authorList>
    </citation>
    <scope>NUCLEOTIDE SEQUENCE [LARGE SCALE GENOMIC DNA]</scope>
    <source>
        <strain evidence="2">Sxm20200214</strain>
        <tissue evidence="2">Leaf</tissue>
    </source>
</reference>
<evidence type="ECO:0000313" key="3">
    <source>
        <dbReference type="Proteomes" id="UP000886595"/>
    </source>
</evidence>
<keyword evidence="3" id="KW-1185">Reference proteome</keyword>
<sequence length="94" mass="10548">MEYQSFKGVASSLMTKLGRRSETTFSQTEIEDKASQSLHGQKKQVDTKLYYKNISSSIDSRTFGTRTEKGTIQFSRKPNSETTGHNCRGTDSVT</sequence>
<evidence type="ECO:0000313" key="2">
    <source>
        <dbReference type="EMBL" id="KAG2280325.1"/>
    </source>
</evidence>
<feature type="region of interest" description="Disordered" evidence="1">
    <location>
        <begin position="69"/>
        <end position="94"/>
    </location>
</feature>
<dbReference type="AlphaFoldDB" id="A0A8X7R1E4"/>
<accession>A0A8X7R1E4</accession>
<dbReference type="EMBL" id="JAAMPC010000011">
    <property type="protein sequence ID" value="KAG2280325.1"/>
    <property type="molecule type" value="Genomic_DNA"/>
</dbReference>
<comment type="caution">
    <text evidence="2">The sequence shown here is derived from an EMBL/GenBank/DDBJ whole genome shotgun (WGS) entry which is preliminary data.</text>
</comment>
<proteinExistence type="predicted"/>
<dbReference type="Proteomes" id="UP000886595">
    <property type="component" value="Unassembled WGS sequence"/>
</dbReference>
<gene>
    <name evidence="2" type="ORF">Bca52824_051545</name>
</gene>
<feature type="region of interest" description="Disordered" evidence="1">
    <location>
        <begin position="18"/>
        <end position="41"/>
    </location>
</feature>
<evidence type="ECO:0000256" key="1">
    <source>
        <dbReference type="SAM" id="MobiDB-lite"/>
    </source>
</evidence>
<name>A0A8X7R1E4_BRACI</name>
<dbReference type="OrthoDB" id="1934430at2759"/>
<protein>
    <submittedName>
        <fullName evidence="2">Uncharacterized protein</fullName>
    </submittedName>
</protein>
<organism evidence="2 3">
    <name type="scientific">Brassica carinata</name>
    <name type="common">Ethiopian mustard</name>
    <name type="synonym">Abyssinian cabbage</name>
    <dbReference type="NCBI Taxonomy" id="52824"/>
    <lineage>
        <taxon>Eukaryota</taxon>
        <taxon>Viridiplantae</taxon>
        <taxon>Streptophyta</taxon>
        <taxon>Embryophyta</taxon>
        <taxon>Tracheophyta</taxon>
        <taxon>Spermatophyta</taxon>
        <taxon>Magnoliopsida</taxon>
        <taxon>eudicotyledons</taxon>
        <taxon>Gunneridae</taxon>
        <taxon>Pentapetalae</taxon>
        <taxon>rosids</taxon>
        <taxon>malvids</taxon>
        <taxon>Brassicales</taxon>
        <taxon>Brassicaceae</taxon>
        <taxon>Brassiceae</taxon>
        <taxon>Brassica</taxon>
    </lineage>
</organism>